<dbReference type="OrthoDB" id="74764at2759"/>
<evidence type="ECO:0000256" key="3">
    <source>
        <dbReference type="ARBA" id="ARBA00022741"/>
    </source>
</evidence>
<organism evidence="9 10">
    <name type="scientific">Ladona fulva</name>
    <name type="common">Scarce chaser dragonfly</name>
    <name type="synonym">Libellula fulva</name>
    <dbReference type="NCBI Taxonomy" id="123851"/>
    <lineage>
        <taxon>Eukaryota</taxon>
        <taxon>Metazoa</taxon>
        <taxon>Ecdysozoa</taxon>
        <taxon>Arthropoda</taxon>
        <taxon>Hexapoda</taxon>
        <taxon>Insecta</taxon>
        <taxon>Pterygota</taxon>
        <taxon>Palaeoptera</taxon>
        <taxon>Odonata</taxon>
        <taxon>Epiprocta</taxon>
        <taxon>Anisoptera</taxon>
        <taxon>Libelluloidea</taxon>
        <taxon>Libellulidae</taxon>
        <taxon>Ladona</taxon>
    </lineage>
</organism>
<accession>A0A8K0NY63</accession>
<dbReference type="PANTHER" id="PTHR24342:SF14">
    <property type="entry name" value="DEATH-ASSOCIATED PROTEIN KINASE DAPK-1"/>
    <property type="match status" value="1"/>
</dbReference>
<evidence type="ECO:0000259" key="8">
    <source>
        <dbReference type="PROSITE" id="PS50011"/>
    </source>
</evidence>
<feature type="domain" description="Protein kinase" evidence="8">
    <location>
        <begin position="12"/>
        <end position="257"/>
    </location>
</feature>
<dbReference type="FunFam" id="3.30.200.20:FF:000110">
    <property type="entry name" value="Death-associated kinase 3, isoform CRA_a"/>
    <property type="match status" value="1"/>
</dbReference>
<evidence type="ECO:0000256" key="6">
    <source>
        <dbReference type="PROSITE-ProRule" id="PRU10141"/>
    </source>
</evidence>
<sequence>MEFKTDPIEKFYDIFEEIGNGQFAVVKRCVEKSSGHEYAAKFIKKRRVASSRRGVPLVDIQREVEILSEMDHANIVSLYEVYDNRQHVILILELVSGGELFDFISVKEKLSEEEASSFIKQILEGLNHMHQKSIAHLDLKPENVMLLKSDSHHIKLIDFGLSQRLLPGTEIKAMLGTPEFVAPEIVCYEPLSLYTDMWAVGVITYILLSGASPFLGEDKQETYSNIVAGNYSFDEEYFSETSELAKDFIAQLFIKDP</sequence>
<dbReference type="PROSITE" id="PS50011">
    <property type="entry name" value="PROTEIN_KINASE_DOM"/>
    <property type="match status" value="1"/>
</dbReference>
<dbReference type="Proteomes" id="UP000792457">
    <property type="component" value="Unassembled WGS sequence"/>
</dbReference>
<dbReference type="InterPro" id="IPR008271">
    <property type="entry name" value="Ser/Thr_kinase_AS"/>
</dbReference>
<evidence type="ECO:0000256" key="2">
    <source>
        <dbReference type="ARBA" id="ARBA00022679"/>
    </source>
</evidence>
<dbReference type="Pfam" id="PF00069">
    <property type="entry name" value="Pkinase"/>
    <property type="match status" value="1"/>
</dbReference>
<feature type="non-terminal residue" evidence="9">
    <location>
        <position position="1"/>
    </location>
</feature>
<evidence type="ECO:0000256" key="1">
    <source>
        <dbReference type="ARBA" id="ARBA00022527"/>
    </source>
</evidence>
<evidence type="ECO:0000313" key="9">
    <source>
        <dbReference type="EMBL" id="KAG8225888.1"/>
    </source>
</evidence>
<keyword evidence="2" id="KW-0808">Transferase</keyword>
<dbReference type="PROSITE" id="PS00107">
    <property type="entry name" value="PROTEIN_KINASE_ATP"/>
    <property type="match status" value="1"/>
</dbReference>
<dbReference type="GO" id="GO:0005524">
    <property type="term" value="F:ATP binding"/>
    <property type="evidence" value="ECO:0007669"/>
    <property type="project" value="UniProtKB-UniRule"/>
</dbReference>
<keyword evidence="3 6" id="KW-0547">Nucleotide-binding</keyword>
<dbReference type="GO" id="GO:0005634">
    <property type="term" value="C:nucleus"/>
    <property type="evidence" value="ECO:0007669"/>
    <property type="project" value="TreeGrafter"/>
</dbReference>
<dbReference type="GO" id="GO:0035556">
    <property type="term" value="P:intracellular signal transduction"/>
    <property type="evidence" value="ECO:0007669"/>
    <property type="project" value="TreeGrafter"/>
</dbReference>
<proteinExistence type="inferred from homology"/>
<dbReference type="SMART" id="SM00220">
    <property type="entry name" value="S_TKc"/>
    <property type="match status" value="1"/>
</dbReference>
<dbReference type="InterPro" id="IPR011009">
    <property type="entry name" value="Kinase-like_dom_sf"/>
</dbReference>
<dbReference type="InterPro" id="IPR017441">
    <property type="entry name" value="Protein_kinase_ATP_BS"/>
</dbReference>
<dbReference type="PANTHER" id="PTHR24342">
    <property type="entry name" value="SERINE/THREONINE-PROTEIN KINASE 17"/>
    <property type="match status" value="1"/>
</dbReference>
<reference evidence="9" key="1">
    <citation type="submission" date="2013-04" db="EMBL/GenBank/DDBJ databases">
        <authorList>
            <person name="Qu J."/>
            <person name="Murali S.C."/>
            <person name="Bandaranaike D."/>
            <person name="Bellair M."/>
            <person name="Blankenburg K."/>
            <person name="Chao H."/>
            <person name="Dinh H."/>
            <person name="Doddapaneni H."/>
            <person name="Downs B."/>
            <person name="Dugan-Rocha S."/>
            <person name="Elkadiri S."/>
            <person name="Gnanaolivu R.D."/>
            <person name="Hernandez B."/>
            <person name="Javaid M."/>
            <person name="Jayaseelan J.C."/>
            <person name="Lee S."/>
            <person name="Li M."/>
            <person name="Ming W."/>
            <person name="Munidasa M."/>
            <person name="Muniz J."/>
            <person name="Nguyen L."/>
            <person name="Ongeri F."/>
            <person name="Osuji N."/>
            <person name="Pu L.-L."/>
            <person name="Puazo M."/>
            <person name="Qu C."/>
            <person name="Quiroz J."/>
            <person name="Raj R."/>
            <person name="Weissenberger G."/>
            <person name="Xin Y."/>
            <person name="Zou X."/>
            <person name="Han Y."/>
            <person name="Richards S."/>
            <person name="Worley K."/>
            <person name="Muzny D."/>
            <person name="Gibbs R."/>
        </authorList>
    </citation>
    <scope>NUCLEOTIDE SEQUENCE</scope>
    <source>
        <strain evidence="9">Sampled in the wild</strain>
    </source>
</reference>
<keyword evidence="10" id="KW-1185">Reference proteome</keyword>
<dbReference type="PROSITE" id="PS00108">
    <property type="entry name" value="PROTEIN_KINASE_ST"/>
    <property type="match status" value="1"/>
</dbReference>
<dbReference type="Gene3D" id="1.10.510.10">
    <property type="entry name" value="Transferase(Phosphotransferase) domain 1"/>
    <property type="match status" value="1"/>
</dbReference>
<dbReference type="AlphaFoldDB" id="A0A8K0NY63"/>
<dbReference type="FunFam" id="1.10.510.10:FF:000571">
    <property type="entry name" value="Maternal embryonic leucine zipper kinase"/>
    <property type="match status" value="1"/>
</dbReference>
<dbReference type="SUPFAM" id="SSF56112">
    <property type="entry name" value="Protein kinase-like (PK-like)"/>
    <property type="match status" value="1"/>
</dbReference>
<dbReference type="InterPro" id="IPR000719">
    <property type="entry name" value="Prot_kinase_dom"/>
</dbReference>
<dbReference type="Gene3D" id="3.30.200.20">
    <property type="entry name" value="Phosphorylase Kinase, domain 1"/>
    <property type="match status" value="1"/>
</dbReference>
<dbReference type="PIRSF" id="PIRSF000654">
    <property type="entry name" value="Integrin-linked_kinase"/>
    <property type="match status" value="1"/>
</dbReference>
<comment type="similarity">
    <text evidence="7">Belongs to the protein kinase superfamily.</text>
</comment>
<evidence type="ECO:0000256" key="5">
    <source>
        <dbReference type="ARBA" id="ARBA00022840"/>
    </source>
</evidence>
<reference evidence="9" key="2">
    <citation type="submission" date="2017-10" db="EMBL/GenBank/DDBJ databases">
        <title>Ladona fulva Genome sequencing and assembly.</title>
        <authorList>
            <person name="Murali S."/>
            <person name="Richards S."/>
            <person name="Bandaranaike D."/>
            <person name="Bellair M."/>
            <person name="Blankenburg K."/>
            <person name="Chao H."/>
            <person name="Dinh H."/>
            <person name="Doddapaneni H."/>
            <person name="Dugan-Rocha S."/>
            <person name="Elkadiri S."/>
            <person name="Gnanaolivu R."/>
            <person name="Hernandez B."/>
            <person name="Skinner E."/>
            <person name="Javaid M."/>
            <person name="Lee S."/>
            <person name="Li M."/>
            <person name="Ming W."/>
            <person name="Munidasa M."/>
            <person name="Muniz J."/>
            <person name="Nguyen L."/>
            <person name="Hughes D."/>
            <person name="Osuji N."/>
            <person name="Pu L.-L."/>
            <person name="Puazo M."/>
            <person name="Qu C."/>
            <person name="Quiroz J."/>
            <person name="Raj R."/>
            <person name="Weissenberger G."/>
            <person name="Xin Y."/>
            <person name="Zou X."/>
            <person name="Han Y."/>
            <person name="Worley K."/>
            <person name="Muzny D."/>
            <person name="Gibbs R."/>
        </authorList>
    </citation>
    <scope>NUCLEOTIDE SEQUENCE</scope>
    <source>
        <strain evidence="9">Sampled in the wild</strain>
    </source>
</reference>
<feature type="binding site" evidence="6">
    <location>
        <position position="45"/>
    </location>
    <ligand>
        <name>ATP</name>
        <dbReference type="ChEBI" id="CHEBI:30616"/>
    </ligand>
</feature>
<dbReference type="EMBL" id="KZ308257">
    <property type="protein sequence ID" value="KAG8225888.1"/>
    <property type="molecule type" value="Genomic_DNA"/>
</dbReference>
<dbReference type="GO" id="GO:0004674">
    <property type="term" value="F:protein serine/threonine kinase activity"/>
    <property type="evidence" value="ECO:0007669"/>
    <property type="project" value="UniProtKB-KW"/>
</dbReference>
<protein>
    <recommendedName>
        <fullName evidence="8">Protein kinase domain-containing protein</fullName>
    </recommendedName>
</protein>
<evidence type="ECO:0000313" key="10">
    <source>
        <dbReference type="Proteomes" id="UP000792457"/>
    </source>
</evidence>
<dbReference type="GO" id="GO:0043065">
    <property type="term" value="P:positive regulation of apoptotic process"/>
    <property type="evidence" value="ECO:0007669"/>
    <property type="project" value="TreeGrafter"/>
</dbReference>
<evidence type="ECO:0000256" key="4">
    <source>
        <dbReference type="ARBA" id="ARBA00022777"/>
    </source>
</evidence>
<keyword evidence="5 6" id="KW-0067">ATP-binding</keyword>
<name>A0A8K0NY63_LADFU</name>
<evidence type="ECO:0000256" key="7">
    <source>
        <dbReference type="RuleBase" id="RU000304"/>
    </source>
</evidence>
<comment type="caution">
    <text evidence="9">The sequence shown here is derived from an EMBL/GenBank/DDBJ whole genome shotgun (WGS) entry which is preliminary data.</text>
</comment>
<keyword evidence="1 7" id="KW-0723">Serine/threonine-protein kinase</keyword>
<gene>
    <name evidence="9" type="ORF">J437_LFUL006819</name>
</gene>
<keyword evidence="4" id="KW-0418">Kinase</keyword>